<keyword evidence="4" id="KW-0539">Nucleus</keyword>
<dbReference type="SMART" id="SM00523">
    <property type="entry name" value="DWA"/>
    <property type="match status" value="1"/>
</dbReference>
<dbReference type="InterPro" id="IPR036578">
    <property type="entry name" value="SMAD_MH1_sf"/>
</dbReference>
<keyword evidence="5" id="KW-1133">Transmembrane helix</keyword>
<organism evidence="7 8">
    <name type="scientific">Oikopleura dioica</name>
    <name type="common">Tunicate</name>
    <dbReference type="NCBI Taxonomy" id="34765"/>
    <lineage>
        <taxon>Eukaryota</taxon>
        <taxon>Metazoa</taxon>
        <taxon>Chordata</taxon>
        <taxon>Tunicata</taxon>
        <taxon>Appendicularia</taxon>
        <taxon>Copelata</taxon>
        <taxon>Oikopleuridae</taxon>
        <taxon>Oikopleura</taxon>
    </lineage>
</organism>
<accession>A0ABN7RKY5</accession>
<keyword evidence="8" id="KW-1185">Reference proteome</keyword>
<keyword evidence="5" id="KW-0472">Membrane</keyword>
<dbReference type="InterPro" id="IPR013790">
    <property type="entry name" value="Dwarfin"/>
</dbReference>
<evidence type="ECO:0000256" key="4">
    <source>
        <dbReference type="ARBA" id="ARBA00023242"/>
    </source>
</evidence>
<keyword evidence="5" id="KW-0812">Transmembrane</keyword>
<dbReference type="EMBL" id="OU015568">
    <property type="protein sequence ID" value="CAG5076792.1"/>
    <property type="molecule type" value="Genomic_DNA"/>
</dbReference>
<evidence type="ECO:0000259" key="6">
    <source>
        <dbReference type="PROSITE" id="PS51075"/>
    </source>
</evidence>
<feature type="transmembrane region" description="Helical" evidence="5">
    <location>
        <begin position="500"/>
        <end position="521"/>
    </location>
</feature>
<dbReference type="SUPFAM" id="SSF56366">
    <property type="entry name" value="SMAD MH1 domain"/>
    <property type="match status" value="1"/>
</dbReference>
<dbReference type="Gene3D" id="3.90.520.10">
    <property type="entry name" value="SMAD MH1 domain"/>
    <property type="match status" value="1"/>
</dbReference>
<reference evidence="7 8" key="1">
    <citation type="submission" date="2021-04" db="EMBL/GenBank/DDBJ databases">
        <authorList>
            <person name="Bliznina A."/>
        </authorList>
    </citation>
    <scope>NUCLEOTIDE SEQUENCE [LARGE SCALE GENOMIC DNA]</scope>
</reference>
<dbReference type="Proteomes" id="UP001158576">
    <property type="component" value="Chromosome PAR"/>
</dbReference>
<dbReference type="PANTHER" id="PTHR13703">
    <property type="entry name" value="SMAD"/>
    <property type="match status" value="1"/>
</dbReference>
<dbReference type="Pfam" id="PF03165">
    <property type="entry name" value="MH1"/>
    <property type="match status" value="1"/>
</dbReference>
<name>A0ABN7RKY5_OIKDI</name>
<evidence type="ECO:0000313" key="8">
    <source>
        <dbReference type="Proteomes" id="UP001158576"/>
    </source>
</evidence>
<dbReference type="PANTHER" id="PTHR13703:SF62">
    <property type="entry name" value="SMAD PROTEIN DAF-3"/>
    <property type="match status" value="1"/>
</dbReference>
<proteinExistence type="predicted"/>
<protein>
    <submittedName>
        <fullName evidence="7">Oidioi.mRNA.OKI2018_I69.PAR.g8547.t1.cds</fullName>
    </submittedName>
</protein>
<sequence>MPRDSENNEEANVSSIEIEVLEEEEDEVPMSETVQKPEILKVHSSMIFQLRPGEKPQLPINAHVSSESRVEEEEIITREQITCKIERVSDDENNDPIARLKAQAAENVKNNKTISPVEIKSISELTRLTDKLFKFALDQKNEDGYNSIKCLVRRLRRSRCENPLEKLIVALRTQSADSECITIPKSQDGRIQVAKKKCYPHVLYVQLFRYSDVTHSTPLLSLCKYGRGSSDKVCVNPFHYEKAHTSNIDTSRLTPTQVRCFSQISIIKMEPKDEPIMNQPLTISPITPAQERINRRIRRIPQEQFVQLTKPSLDAHIWHRPTIWADIQLFEGETKVGTEVSAVMSEPRVSVLPPKSPYRRGLHRNPLKSSTKMQRQMDLYDPTLLDPNKEKEIFNFEMFQTLLIKARQFGKNKLFSLREHCHARIFFETDSTNRVINMPHLSESLWIMGTGSSNEKDSPNEAPNSVDLFEKLSLFDKLNIELRKAYKKRQAPYMVFRCNLFWHLVYIILFGIFLTRMFCVYPTRLEWILYFWTFTLIVEEIRQIRDIQDGSQYRKSISRNF</sequence>
<keyword evidence="2" id="KW-0805">Transcription regulation</keyword>
<evidence type="ECO:0000313" key="7">
    <source>
        <dbReference type="EMBL" id="CAG5076792.1"/>
    </source>
</evidence>
<evidence type="ECO:0000256" key="1">
    <source>
        <dbReference type="ARBA" id="ARBA00004123"/>
    </source>
</evidence>
<dbReference type="InterPro" id="IPR013019">
    <property type="entry name" value="MAD_homology_MH1"/>
</dbReference>
<dbReference type="InterPro" id="IPR003619">
    <property type="entry name" value="MAD_homology1_Dwarfin-type"/>
</dbReference>
<evidence type="ECO:0000256" key="5">
    <source>
        <dbReference type="SAM" id="Phobius"/>
    </source>
</evidence>
<evidence type="ECO:0000256" key="3">
    <source>
        <dbReference type="ARBA" id="ARBA00023163"/>
    </source>
</evidence>
<gene>
    <name evidence="7" type="ORF">OKIOD_LOCUS105</name>
</gene>
<comment type="subcellular location">
    <subcellularLocation>
        <location evidence="1">Nucleus</location>
    </subcellularLocation>
</comment>
<keyword evidence="3" id="KW-0804">Transcription</keyword>
<dbReference type="PROSITE" id="PS51075">
    <property type="entry name" value="MH1"/>
    <property type="match status" value="1"/>
</dbReference>
<feature type="domain" description="MH1" evidence="6">
    <location>
        <begin position="127"/>
        <end position="249"/>
    </location>
</feature>
<evidence type="ECO:0000256" key="2">
    <source>
        <dbReference type="ARBA" id="ARBA00023015"/>
    </source>
</evidence>